<evidence type="ECO:0000256" key="6">
    <source>
        <dbReference type="ARBA" id="ARBA00022919"/>
    </source>
</evidence>
<proteinExistence type="predicted"/>
<organism evidence="13 14">
    <name type="scientific">Rhizophagus irregularis (strain DAOM 197198w)</name>
    <name type="common">Glomus intraradices</name>
    <dbReference type="NCBI Taxonomy" id="1432141"/>
    <lineage>
        <taxon>Eukaryota</taxon>
        <taxon>Fungi</taxon>
        <taxon>Fungi incertae sedis</taxon>
        <taxon>Mucoromycota</taxon>
        <taxon>Glomeromycotina</taxon>
        <taxon>Glomeromycetes</taxon>
        <taxon>Glomerales</taxon>
        <taxon>Glomeraceae</taxon>
        <taxon>Rhizophagus</taxon>
    </lineage>
</organism>
<feature type="transmembrane region" description="Helical" evidence="12">
    <location>
        <begin position="20"/>
        <end position="39"/>
    </location>
</feature>
<evidence type="ECO:0000256" key="7">
    <source>
        <dbReference type="ARBA" id="ARBA00023002"/>
    </source>
</evidence>
<comment type="caution">
    <text evidence="13">The sequence shown here is derived from an EMBL/GenBank/DDBJ whole genome shotgun (WGS) entry which is preliminary data.</text>
</comment>
<dbReference type="GO" id="GO:0047560">
    <property type="term" value="F:3-dehydrosphinganine reductase activity"/>
    <property type="evidence" value="ECO:0007669"/>
    <property type="project" value="UniProtKB-EC"/>
</dbReference>
<dbReference type="FunFam" id="3.40.50.720:FF:000468">
    <property type="entry name" value="Short-chain dehydrogenase, putative"/>
    <property type="match status" value="1"/>
</dbReference>
<dbReference type="EC" id="1.1.1.102" evidence="9"/>
<dbReference type="EMBL" id="JEMT01025808">
    <property type="protein sequence ID" value="EXX61115.1"/>
    <property type="molecule type" value="Genomic_DNA"/>
</dbReference>
<dbReference type="PANTHER" id="PTHR43550:SF3">
    <property type="entry name" value="3-KETODIHYDROSPHINGOSINE REDUCTASE"/>
    <property type="match status" value="1"/>
</dbReference>
<keyword evidence="14" id="KW-1185">Reference proteome</keyword>
<evidence type="ECO:0000256" key="5">
    <source>
        <dbReference type="ARBA" id="ARBA00022857"/>
    </source>
</evidence>
<evidence type="ECO:0000256" key="10">
    <source>
        <dbReference type="ARBA" id="ARBA00044737"/>
    </source>
</evidence>
<dbReference type="PRINTS" id="PR00081">
    <property type="entry name" value="GDHRDH"/>
</dbReference>
<evidence type="ECO:0000256" key="11">
    <source>
        <dbReference type="ARBA" id="ARBA00048930"/>
    </source>
</evidence>
<dbReference type="STRING" id="1432141.A0A015J2X7"/>
<dbReference type="CDD" id="cd08939">
    <property type="entry name" value="KDSR-like_SDR_c"/>
    <property type="match status" value="1"/>
</dbReference>
<keyword evidence="6" id="KW-0746">Sphingolipid metabolism</keyword>
<dbReference type="InterPro" id="IPR045022">
    <property type="entry name" value="KDSR-like"/>
</dbReference>
<evidence type="ECO:0000256" key="9">
    <source>
        <dbReference type="ARBA" id="ARBA00026112"/>
    </source>
</evidence>
<sequence length="354" mass="39130">MPFVDDILHLRADSVLSEKLLPLVFLFILFLLTISYLMGNSIWYKILGRNKFLPQGKHAYVTGGSKGLGKAIAKLLASKGAHVTIIARDKDHLQIALEEIKDAAKGREDYKNLIFNAISADVTNYEDSVRALNEACDLHNGRAPDFIFCCAGACKPGLFIEQDISEFESGMQLNYHGTLYTVHEGVKRMTRQRIKGKIVLVSSVLGVMSFIGFSQYAPTKYALRGLAETLRNELLLYDISVHCYFAGTIDSPGLQQENKTKPKITSEIEGDDVALSPDQAAKALYKSLCKGHFHITSDLGGNICRVASKGAVSPTNNFIVDSLLSAFAWIGGIPFRYMIDKKVKDSKSEYPIHD</sequence>
<dbReference type="SMR" id="A0A015J2X7"/>
<dbReference type="PANTHER" id="PTHR43550">
    <property type="entry name" value="3-KETODIHYDROSPHINGOSINE REDUCTASE"/>
    <property type="match status" value="1"/>
</dbReference>
<dbReference type="OrthoDB" id="10267115at2759"/>
<dbReference type="InterPro" id="IPR002347">
    <property type="entry name" value="SDR_fam"/>
</dbReference>
<evidence type="ECO:0000256" key="4">
    <source>
        <dbReference type="ARBA" id="ARBA00022824"/>
    </source>
</evidence>
<evidence type="ECO:0000256" key="2">
    <source>
        <dbReference type="ARBA" id="ARBA00004760"/>
    </source>
</evidence>
<evidence type="ECO:0000256" key="1">
    <source>
        <dbReference type="ARBA" id="ARBA00004240"/>
    </source>
</evidence>
<dbReference type="SUPFAM" id="SSF51735">
    <property type="entry name" value="NAD(P)-binding Rossmann-fold domains"/>
    <property type="match status" value="1"/>
</dbReference>
<dbReference type="InterPro" id="IPR036291">
    <property type="entry name" value="NAD(P)-bd_dom_sf"/>
</dbReference>
<dbReference type="OMA" id="ICGVFEE"/>
<evidence type="ECO:0000313" key="14">
    <source>
        <dbReference type="Proteomes" id="UP000022910"/>
    </source>
</evidence>
<comment type="subcellular location">
    <subcellularLocation>
        <location evidence="1">Endoplasmic reticulum</location>
    </subcellularLocation>
</comment>
<protein>
    <recommendedName>
        <fullName evidence="9">3-dehydrosphinganine reductase</fullName>
        <ecNumber evidence="9">1.1.1.102</ecNumber>
    </recommendedName>
</protein>
<comment type="pathway">
    <text evidence="2">Lipid metabolism; sphingolipid metabolism.</text>
</comment>
<feature type="transmembrane region" description="Helical" evidence="12">
    <location>
        <begin position="198"/>
        <end position="217"/>
    </location>
</feature>
<dbReference type="Proteomes" id="UP000022910">
    <property type="component" value="Unassembled WGS sequence"/>
</dbReference>
<keyword evidence="4" id="KW-0256">Endoplasmic reticulum</keyword>
<dbReference type="GO" id="GO:0005789">
    <property type="term" value="C:endoplasmic reticulum membrane"/>
    <property type="evidence" value="ECO:0007669"/>
    <property type="project" value="TreeGrafter"/>
</dbReference>
<keyword evidence="12" id="KW-0472">Membrane</keyword>
<dbReference type="Gene3D" id="3.40.50.720">
    <property type="entry name" value="NAD(P)-binding Rossmann-like Domain"/>
    <property type="match status" value="1"/>
</dbReference>
<keyword evidence="12" id="KW-0812">Transmembrane</keyword>
<dbReference type="GO" id="GO:0006666">
    <property type="term" value="P:3-keto-sphinganine metabolic process"/>
    <property type="evidence" value="ECO:0007669"/>
    <property type="project" value="InterPro"/>
</dbReference>
<dbReference type="AlphaFoldDB" id="A0A015J2X7"/>
<keyword evidence="5" id="KW-0521">NADP</keyword>
<name>A0A015J2X7_RHIIW</name>
<evidence type="ECO:0000256" key="12">
    <source>
        <dbReference type="SAM" id="Phobius"/>
    </source>
</evidence>
<dbReference type="GO" id="GO:0030148">
    <property type="term" value="P:sphingolipid biosynthetic process"/>
    <property type="evidence" value="ECO:0007669"/>
    <property type="project" value="InterPro"/>
</dbReference>
<keyword evidence="12" id="KW-1133">Transmembrane helix</keyword>
<accession>A0A015J2X7</accession>
<comment type="catalytic activity">
    <reaction evidence="11">
        <text>sphinganine + NADP(+) = 3-oxosphinganine + NADPH + H(+)</text>
        <dbReference type="Rhea" id="RHEA:22640"/>
        <dbReference type="ChEBI" id="CHEBI:15378"/>
        <dbReference type="ChEBI" id="CHEBI:57783"/>
        <dbReference type="ChEBI" id="CHEBI:57817"/>
        <dbReference type="ChEBI" id="CHEBI:58299"/>
        <dbReference type="ChEBI" id="CHEBI:58349"/>
        <dbReference type="EC" id="1.1.1.102"/>
    </reaction>
    <physiologicalReaction direction="right-to-left" evidence="11">
        <dbReference type="Rhea" id="RHEA:22642"/>
    </physiologicalReaction>
</comment>
<evidence type="ECO:0000313" key="13">
    <source>
        <dbReference type="EMBL" id="EXX61115.1"/>
    </source>
</evidence>
<comment type="function">
    <text evidence="10">Catalyzes the reduction of 3'-oxosphinganine (3-ketodihydrosphingosine/KDS) to sphinganine (dihydrosphingosine/DHS), the second step of de novo sphingolipid biosynthesis.</text>
</comment>
<reference evidence="13 14" key="1">
    <citation type="submission" date="2014-02" db="EMBL/GenBank/DDBJ databases">
        <title>Single nucleus genome sequencing reveals high similarity among nuclei of an endomycorrhizal fungus.</title>
        <authorList>
            <person name="Lin K."/>
            <person name="Geurts R."/>
            <person name="Zhang Z."/>
            <person name="Limpens E."/>
            <person name="Saunders D.G."/>
            <person name="Mu D."/>
            <person name="Pang E."/>
            <person name="Cao H."/>
            <person name="Cha H."/>
            <person name="Lin T."/>
            <person name="Zhou Q."/>
            <person name="Shang Y."/>
            <person name="Li Y."/>
            <person name="Ivanov S."/>
            <person name="Sharma T."/>
            <person name="Velzen R.V."/>
            <person name="Ruijter N.D."/>
            <person name="Aanen D.K."/>
            <person name="Win J."/>
            <person name="Kamoun S."/>
            <person name="Bisseling T."/>
            <person name="Huang S."/>
        </authorList>
    </citation>
    <scope>NUCLEOTIDE SEQUENCE [LARGE SCALE GENOMIC DNA]</scope>
    <source>
        <strain evidence="14">DAOM197198w</strain>
    </source>
</reference>
<evidence type="ECO:0000256" key="3">
    <source>
        <dbReference type="ARBA" id="ARBA00004991"/>
    </source>
</evidence>
<dbReference type="Pfam" id="PF00106">
    <property type="entry name" value="adh_short"/>
    <property type="match status" value="1"/>
</dbReference>
<evidence type="ECO:0000256" key="8">
    <source>
        <dbReference type="ARBA" id="ARBA00023098"/>
    </source>
</evidence>
<keyword evidence="7" id="KW-0560">Oxidoreductase</keyword>
<dbReference type="HOGENOM" id="CLU_010194_3_0_1"/>
<keyword evidence="8" id="KW-0443">Lipid metabolism</keyword>
<gene>
    <name evidence="13" type="ORF">RirG_174060</name>
</gene>
<comment type="pathway">
    <text evidence="3">Sphingolipid metabolism.</text>
</comment>